<dbReference type="Pfam" id="PF11951">
    <property type="entry name" value="Fungal_trans_2"/>
    <property type="match status" value="1"/>
</dbReference>
<protein>
    <recommendedName>
        <fullName evidence="4">Transcription factor domain-containing protein</fullName>
    </recommendedName>
</protein>
<sequence length="217" mass="23961">MSVVLQSTPVRHAACAFAEGHRASYARGLSQDSLMNRRLHCITSIREQLADYSGSREALSPLLLAVLLLYFLDGFVECRQQQLSVHSHYNGVLAIIEALGGQQAVCSSTYPEASLLLSEFVAADLTEAVLQGRLPYFDAAIWKQIESGQVWWAVQDVGSQSLASVFGTMASISQYSHHKELELEVWRSTICTMSNNLGRHGPVFSLKHLFGHINMPP</sequence>
<evidence type="ECO:0000313" key="2">
    <source>
        <dbReference type="EMBL" id="ETS75796.1"/>
    </source>
</evidence>
<dbReference type="RefSeq" id="XP_007839512.1">
    <property type="nucleotide sequence ID" value="XM_007841321.1"/>
</dbReference>
<accession>W3WSJ3</accession>
<dbReference type="GeneID" id="19277753"/>
<dbReference type="eggNOG" id="ENOG502RXA0">
    <property type="taxonomic scope" value="Eukaryota"/>
</dbReference>
<dbReference type="EMBL" id="KI912118">
    <property type="protein sequence ID" value="ETS75796.1"/>
    <property type="molecule type" value="Genomic_DNA"/>
</dbReference>
<keyword evidence="3" id="KW-1185">Reference proteome</keyword>
<organism evidence="2 3">
    <name type="scientific">Pestalotiopsis fici (strain W106-1 / CGMCC3.15140)</name>
    <dbReference type="NCBI Taxonomy" id="1229662"/>
    <lineage>
        <taxon>Eukaryota</taxon>
        <taxon>Fungi</taxon>
        <taxon>Dikarya</taxon>
        <taxon>Ascomycota</taxon>
        <taxon>Pezizomycotina</taxon>
        <taxon>Sordariomycetes</taxon>
        <taxon>Xylariomycetidae</taxon>
        <taxon>Amphisphaeriales</taxon>
        <taxon>Sporocadaceae</taxon>
        <taxon>Pestalotiopsis</taxon>
    </lineage>
</organism>
<evidence type="ECO:0008006" key="4">
    <source>
        <dbReference type="Google" id="ProtNLM"/>
    </source>
</evidence>
<gene>
    <name evidence="2" type="ORF">PFICI_12740</name>
</gene>
<dbReference type="HOGENOM" id="CLU_1272687_0_0_1"/>
<reference evidence="3" key="1">
    <citation type="journal article" date="2015" name="BMC Genomics">
        <title>Genomic and transcriptomic analysis of the endophytic fungus Pestalotiopsis fici reveals its lifestyle and high potential for synthesis of natural products.</title>
        <authorList>
            <person name="Wang X."/>
            <person name="Zhang X."/>
            <person name="Liu L."/>
            <person name="Xiang M."/>
            <person name="Wang W."/>
            <person name="Sun X."/>
            <person name="Che Y."/>
            <person name="Guo L."/>
            <person name="Liu G."/>
            <person name="Guo L."/>
            <person name="Wang C."/>
            <person name="Yin W.B."/>
            <person name="Stadler M."/>
            <person name="Zhang X."/>
            <person name="Liu X."/>
        </authorList>
    </citation>
    <scope>NUCLEOTIDE SEQUENCE [LARGE SCALE GENOMIC DNA]</scope>
    <source>
        <strain evidence="3">W106-1 / CGMCC3.15140</strain>
    </source>
</reference>
<dbReference type="AlphaFoldDB" id="W3WSJ3"/>
<name>W3WSJ3_PESFW</name>
<dbReference type="KEGG" id="pfy:PFICI_12740"/>
<evidence type="ECO:0000256" key="1">
    <source>
        <dbReference type="ARBA" id="ARBA00023242"/>
    </source>
</evidence>
<dbReference type="InParanoid" id="W3WSJ3"/>
<dbReference type="OMA" id="WRSTICT"/>
<dbReference type="InterPro" id="IPR021858">
    <property type="entry name" value="Fun_TF"/>
</dbReference>
<proteinExistence type="predicted"/>
<keyword evidence="1" id="KW-0539">Nucleus</keyword>
<dbReference type="Proteomes" id="UP000030651">
    <property type="component" value="Unassembled WGS sequence"/>
</dbReference>
<evidence type="ECO:0000313" key="3">
    <source>
        <dbReference type="Proteomes" id="UP000030651"/>
    </source>
</evidence>